<name>A0ABV4AFD6_9GAMM</name>
<proteinExistence type="predicted"/>
<dbReference type="InterPro" id="IPR025319">
    <property type="entry name" value="DUF4224"/>
</dbReference>
<evidence type="ECO:0000313" key="2">
    <source>
        <dbReference type="EMBL" id="MEY1661554.1"/>
    </source>
</evidence>
<protein>
    <submittedName>
        <fullName evidence="2">DUF4224 domain-containing protein</fullName>
    </submittedName>
</protein>
<evidence type="ECO:0000259" key="1">
    <source>
        <dbReference type="Pfam" id="PF13986"/>
    </source>
</evidence>
<dbReference type="EMBL" id="JBGCUO010000001">
    <property type="protein sequence ID" value="MEY1661554.1"/>
    <property type="molecule type" value="Genomic_DNA"/>
</dbReference>
<feature type="domain" description="DUF4224" evidence="1">
    <location>
        <begin position="6"/>
        <end position="46"/>
    </location>
</feature>
<accession>A0ABV4AFD6</accession>
<sequence length="71" mass="7802">MFILDHTELIKLTGKKHSAAQREALRLMGVPFGERPDGKPVVTRDAVNTSLGIKTQPQESRGSVNLEFLNG</sequence>
<dbReference type="RefSeq" id="WP_369454806.1">
    <property type="nucleotide sequence ID" value="NZ_JBGCUO010000001.1"/>
</dbReference>
<reference evidence="2 3" key="1">
    <citation type="submission" date="2024-07" db="EMBL/GenBank/DDBJ databases">
        <authorList>
            <person name="Ren Q."/>
        </authorList>
    </citation>
    <scope>NUCLEOTIDE SEQUENCE [LARGE SCALE GENOMIC DNA]</scope>
    <source>
        <strain evidence="2 3">REN37</strain>
    </source>
</reference>
<keyword evidence="3" id="KW-1185">Reference proteome</keyword>
<dbReference type="Pfam" id="PF13986">
    <property type="entry name" value="DUF4224"/>
    <property type="match status" value="1"/>
</dbReference>
<organism evidence="2 3">
    <name type="scientific">Isoalcanivorax beigongshangi</name>
    <dbReference type="NCBI Taxonomy" id="3238810"/>
    <lineage>
        <taxon>Bacteria</taxon>
        <taxon>Pseudomonadati</taxon>
        <taxon>Pseudomonadota</taxon>
        <taxon>Gammaproteobacteria</taxon>
        <taxon>Oceanospirillales</taxon>
        <taxon>Alcanivoracaceae</taxon>
        <taxon>Isoalcanivorax</taxon>
    </lineage>
</organism>
<evidence type="ECO:0000313" key="3">
    <source>
        <dbReference type="Proteomes" id="UP001562065"/>
    </source>
</evidence>
<gene>
    <name evidence="2" type="ORF">AB5I84_05245</name>
</gene>
<comment type="caution">
    <text evidence="2">The sequence shown here is derived from an EMBL/GenBank/DDBJ whole genome shotgun (WGS) entry which is preliminary data.</text>
</comment>
<dbReference type="Proteomes" id="UP001562065">
    <property type="component" value="Unassembled WGS sequence"/>
</dbReference>